<protein>
    <submittedName>
        <fullName evidence="2">Uncharacterized protein</fullName>
    </submittedName>
</protein>
<name>A0A817V0Z8_9BILA</name>
<dbReference type="EMBL" id="CAJOBR010006291">
    <property type="protein sequence ID" value="CAF4840861.1"/>
    <property type="molecule type" value="Genomic_DNA"/>
</dbReference>
<dbReference type="Proteomes" id="UP000663848">
    <property type="component" value="Unassembled WGS sequence"/>
</dbReference>
<dbReference type="EMBL" id="CAJNYT010000199">
    <property type="protein sequence ID" value="CAF3337694.1"/>
    <property type="molecule type" value="Genomic_DNA"/>
</dbReference>
<organism evidence="2 7">
    <name type="scientific">Rotaria socialis</name>
    <dbReference type="NCBI Taxonomy" id="392032"/>
    <lineage>
        <taxon>Eukaryota</taxon>
        <taxon>Metazoa</taxon>
        <taxon>Spiralia</taxon>
        <taxon>Gnathifera</taxon>
        <taxon>Rotifera</taxon>
        <taxon>Eurotatoria</taxon>
        <taxon>Bdelloidea</taxon>
        <taxon>Philodinida</taxon>
        <taxon>Philodinidae</taxon>
        <taxon>Rotaria</taxon>
    </lineage>
</organism>
<dbReference type="Proteomes" id="UP000663851">
    <property type="component" value="Unassembled WGS sequence"/>
</dbReference>
<dbReference type="Proteomes" id="UP000663872">
    <property type="component" value="Unassembled WGS sequence"/>
</dbReference>
<evidence type="ECO:0000313" key="3">
    <source>
        <dbReference type="EMBL" id="CAF3349729.1"/>
    </source>
</evidence>
<dbReference type="Proteomes" id="UP000663873">
    <property type="component" value="Unassembled WGS sequence"/>
</dbReference>
<evidence type="ECO:0000313" key="6">
    <source>
        <dbReference type="EMBL" id="CAF4840861.1"/>
    </source>
</evidence>
<dbReference type="AlphaFoldDB" id="A0A817V0Z8"/>
<proteinExistence type="predicted"/>
<dbReference type="EMBL" id="CAJNYD010001572">
    <property type="protein sequence ID" value="CAF3349729.1"/>
    <property type="molecule type" value="Genomic_DNA"/>
</dbReference>
<gene>
    <name evidence="2" type="ORF">GRG538_LOCUS4320</name>
    <name evidence="5" type="ORF">HFQ381_LOCUS28110</name>
    <name evidence="3" type="ORF">LUA448_LOCUS12937</name>
    <name evidence="6" type="ORF">QYT958_LOCUS26416</name>
    <name evidence="1" type="ORF">TIS948_LOCUS10144</name>
    <name evidence="4" type="ORF">UJA718_LOCUS26561</name>
</gene>
<reference evidence="2" key="1">
    <citation type="submission" date="2021-02" db="EMBL/GenBank/DDBJ databases">
        <authorList>
            <person name="Nowell W R."/>
        </authorList>
    </citation>
    <scope>NUCLEOTIDE SEQUENCE</scope>
</reference>
<evidence type="ECO:0000313" key="1">
    <source>
        <dbReference type="EMBL" id="CAF3159059.1"/>
    </source>
</evidence>
<keyword evidence="8" id="KW-1185">Reference proteome</keyword>
<evidence type="ECO:0000313" key="5">
    <source>
        <dbReference type="EMBL" id="CAF4505766.1"/>
    </source>
</evidence>
<sequence>MATGIVINQQALYNTGLFKEWSHEAFNNLNDIGVSQHASLGTVAQEMGNDLREIDLHSYIGVCRIHNHFKLNSEEVIELSFGSCLNDRLTKVQTDAGVAYLNPIQVKGGSETVPIPYMWAFDKVTRLFFPVQFFDGSNVIMRQRFFEIVTEKRDQLVDFLRRFIDRVSTNSVEDDMGFYIRYDNLISRQAGETLVEDTCVADRKQWILPTTKEAMQQSLAETRKTHPTAFTSQTHWYFDDNLGVGTVDCQSHCINHCSSHPRGE</sequence>
<evidence type="ECO:0000313" key="8">
    <source>
        <dbReference type="Proteomes" id="UP000663873"/>
    </source>
</evidence>
<accession>A0A817V0Z8</accession>
<dbReference type="Proteomes" id="UP000663825">
    <property type="component" value="Unassembled WGS sequence"/>
</dbReference>
<dbReference type="Proteomes" id="UP000663833">
    <property type="component" value="Unassembled WGS sequence"/>
</dbReference>
<evidence type="ECO:0000313" key="7">
    <source>
        <dbReference type="Proteomes" id="UP000663872"/>
    </source>
</evidence>
<dbReference type="EMBL" id="CAJNXB010001353">
    <property type="protein sequence ID" value="CAF3159059.1"/>
    <property type="molecule type" value="Genomic_DNA"/>
</dbReference>
<dbReference type="OrthoDB" id="10062689at2759"/>
<evidence type="ECO:0000313" key="2">
    <source>
        <dbReference type="EMBL" id="CAF3337694.1"/>
    </source>
</evidence>
<comment type="caution">
    <text evidence="2">The sequence shown here is derived from an EMBL/GenBank/DDBJ whole genome shotgun (WGS) entry which is preliminary data.</text>
</comment>
<dbReference type="EMBL" id="CAJOBP010006963">
    <property type="protein sequence ID" value="CAF4504497.1"/>
    <property type="molecule type" value="Genomic_DNA"/>
</dbReference>
<evidence type="ECO:0000313" key="4">
    <source>
        <dbReference type="EMBL" id="CAF4504497.1"/>
    </source>
</evidence>
<dbReference type="EMBL" id="CAJOBO010003876">
    <property type="protein sequence ID" value="CAF4505766.1"/>
    <property type="molecule type" value="Genomic_DNA"/>
</dbReference>